<sequence length="73" mass="8516">MGITNCTKCGQVMFNRQSFFCMICTDELKDDIEKVKTYLRNHSKPTLLEVHKMTGIPIKTIQEFIKEGIISRY</sequence>
<proteinExistence type="predicted"/>
<organism evidence="1 2">
    <name type="scientific">Paenibacillus prosopidis</name>
    <dbReference type="NCBI Taxonomy" id="630520"/>
    <lineage>
        <taxon>Bacteria</taxon>
        <taxon>Bacillati</taxon>
        <taxon>Bacillota</taxon>
        <taxon>Bacilli</taxon>
        <taxon>Bacillales</taxon>
        <taxon>Paenibacillaceae</taxon>
        <taxon>Paenibacillus</taxon>
    </lineage>
</organism>
<name>A0A368W082_9BACL</name>
<keyword evidence="2" id="KW-1185">Reference proteome</keyword>
<gene>
    <name evidence="1" type="ORF">DFP97_107281</name>
</gene>
<accession>A0A368W082</accession>
<protein>
    <recommendedName>
        <fullName evidence="3">MerR family transcriptional regulator</fullName>
    </recommendedName>
</protein>
<dbReference type="Proteomes" id="UP000252415">
    <property type="component" value="Unassembled WGS sequence"/>
</dbReference>
<evidence type="ECO:0008006" key="3">
    <source>
        <dbReference type="Google" id="ProtNLM"/>
    </source>
</evidence>
<dbReference type="AlphaFoldDB" id="A0A368W082"/>
<evidence type="ECO:0000313" key="2">
    <source>
        <dbReference type="Proteomes" id="UP000252415"/>
    </source>
</evidence>
<comment type="caution">
    <text evidence="1">The sequence shown here is derived from an EMBL/GenBank/DDBJ whole genome shotgun (WGS) entry which is preliminary data.</text>
</comment>
<dbReference type="EMBL" id="QPJD01000007">
    <property type="protein sequence ID" value="RCW48079.1"/>
    <property type="molecule type" value="Genomic_DNA"/>
</dbReference>
<reference evidence="1 2" key="1">
    <citation type="submission" date="2018-07" db="EMBL/GenBank/DDBJ databases">
        <title>Genomic Encyclopedia of Type Strains, Phase III (KMG-III): the genomes of soil and plant-associated and newly described type strains.</title>
        <authorList>
            <person name="Whitman W."/>
        </authorList>
    </citation>
    <scope>NUCLEOTIDE SEQUENCE [LARGE SCALE GENOMIC DNA]</scope>
    <source>
        <strain evidence="1 2">CECT 7506</strain>
    </source>
</reference>
<evidence type="ECO:0000313" key="1">
    <source>
        <dbReference type="EMBL" id="RCW48079.1"/>
    </source>
</evidence>